<protein>
    <recommendedName>
        <fullName evidence="6">NADH-ubiquinone oxidoreductase 51kDa subunit FMN-binding domain-containing protein</fullName>
    </recommendedName>
</protein>
<feature type="region of interest" description="Disordered" evidence="5">
    <location>
        <begin position="75"/>
        <end position="133"/>
    </location>
</feature>
<keyword evidence="8" id="KW-1185">Reference proteome</keyword>
<dbReference type="Gene3D" id="3.40.50.11540">
    <property type="entry name" value="NADH-ubiquinone oxidoreductase 51kDa subunit"/>
    <property type="match status" value="1"/>
</dbReference>
<evidence type="ECO:0000313" key="7">
    <source>
        <dbReference type="EMBL" id="MBB5782603.1"/>
    </source>
</evidence>
<dbReference type="RefSeq" id="WP_221519895.1">
    <property type="nucleotide sequence ID" value="NZ_JACHMB010000001.1"/>
</dbReference>
<keyword evidence="4" id="KW-0411">Iron-sulfur</keyword>
<keyword evidence="1" id="KW-0004">4Fe-4S</keyword>
<keyword evidence="3" id="KW-0408">Iron</keyword>
<feature type="domain" description="NADH-ubiquinone oxidoreductase 51kDa subunit FMN-binding" evidence="6">
    <location>
        <begin position="4"/>
        <end position="62"/>
    </location>
</feature>
<feature type="compositionally biased region" description="Pro residues" evidence="5">
    <location>
        <begin position="122"/>
        <end position="133"/>
    </location>
</feature>
<organism evidence="7 8">
    <name type="scientific">Nonomuraea jabiensis</name>
    <dbReference type="NCBI Taxonomy" id="882448"/>
    <lineage>
        <taxon>Bacteria</taxon>
        <taxon>Bacillati</taxon>
        <taxon>Actinomycetota</taxon>
        <taxon>Actinomycetes</taxon>
        <taxon>Streptosporangiales</taxon>
        <taxon>Streptosporangiaceae</taxon>
        <taxon>Nonomuraea</taxon>
    </lineage>
</organism>
<comment type="caution">
    <text evidence="7">The sequence shown here is derived from an EMBL/GenBank/DDBJ whole genome shotgun (WGS) entry which is preliminary data.</text>
</comment>
<gene>
    <name evidence="7" type="ORF">HD596_009359</name>
</gene>
<dbReference type="EMBL" id="JACHMB010000001">
    <property type="protein sequence ID" value="MBB5782603.1"/>
    <property type="molecule type" value="Genomic_DNA"/>
</dbReference>
<dbReference type="GO" id="GO:0051539">
    <property type="term" value="F:4 iron, 4 sulfur cluster binding"/>
    <property type="evidence" value="ECO:0007669"/>
    <property type="project" value="UniProtKB-KW"/>
</dbReference>
<proteinExistence type="predicted"/>
<reference evidence="7 8" key="1">
    <citation type="submission" date="2020-08" db="EMBL/GenBank/DDBJ databases">
        <title>Sequencing the genomes of 1000 actinobacteria strains.</title>
        <authorList>
            <person name="Klenk H.-P."/>
        </authorList>
    </citation>
    <scope>NUCLEOTIDE SEQUENCE [LARGE SCALE GENOMIC DNA]</scope>
    <source>
        <strain evidence="7 8">DSM 45507</strain>
    </source>
</reference>
<dbReference type="PANTHER" id="PTHR43578:SF3">
    <property type="entry name" value="NADH-QUINONE OXIDOREDUCTASE SUBUNIT F"/>
    <property type="match status" value="1"/>
</dbReference>
<evidence type="ECO:0000256" key="2">
    <source>
        <dbReference type="ARBA" id="ARBA00022723"/>
    </source>
</evidence>
<evidence type="ECO:0000256" key="3">
    <source>
        <dbReference type="ARBA" id="ARBA00023004"/>
    </source>
</evidence>
<dbReference type="SUPFAM" id="SSF142019">
    <property type="entry name" value="Nqo1 FMN-binding domain-like"/>
    <property type="match status" value="1"/>
</dbReference>
<dbReference type="InterPro" id="IPR011538">
    <property type="entry name" value="Nuo51_FMN-bd"/>
</dbReference>
<dbReference type="Pfam" id="PF01512">
    <property type="entry name" value="Complex1_51K"/>
    <property type="match status" value="1"/>
</dbReference>
<feature type="compositionally biased region" description="Basic and acidic residues" evidence="5">
    <location>
        <begin position="104"/>
        <end position="114"/>
    </location>
</feature>
<evidence type="ECO:0000256" key="1">
    <source>
        <dbReference type="ARBA" id="ARBA00022485"/>
    </source>
</evidence>
<dbReference type="GO" id="GO:0046872">
    <property type="term" value="F:metal ion binding"/>
    <property type="evidence" value="ECO:0007669"/>
    <property type="project" value="UniProtKB-KW"/>
</dbReference>
<name>A0A7W9GF86_9ACTN</name>
<accession>A0A7W9GF86</accession>
<dbReference type="PANTHER" id="PTHR43578">
    <property type="entry name" value="NADH-QUINONE OXIDOREDUCTASE SUBUNIT F"/>
    <property type="match status" value="1"/>
</dbReference>
<evidence type="ECO:0000256" key="4">
    <source>
        <dbReference type="ARBA" id="ARBA00023014"/>
    </source>
</evidence>
<evidence type="ECO:0000313" key="8">
    <source>
        <dbReference type="Proteomes" id="UP000579153"/>
    </source>
</evidence>
<dbReference type="InterPro" id="IPR037225">
    <property type="entry name" value="Nuo51_FMN-bd_sf"/>
</dbReference>
<dbReference type="AlphaFoldDB" id="A0A7W9GF86"/>
<sequence>MDLEVEVVAGAGSYVAGEETALIAGLEGGRGCARARPPYPTGQGLWNAPTVVNNVETLAAVPWIVSRGGETYARRSAPRRASACLRGGAHSADRARDPPAAGRPHPDPLPDHPADSVLVTMAPPPPSHRPALAPPVQIPTVIAHVTAALGYVA</sequence>
<keyword evidence="2" id="KW-0479">Metal-binding</keyword>
<dbReference type="Proteomes" id="UP000579153">
    <property type="component" value="Unassembled WGS sequence"/>
</dbReference>
<evidence type="ECO:0000259" key="6">
    <source>
        <dbReference type="Pfam" id="PF01512"/>
    </source>
</evidence>
<evidence type="ECO:0000256" key="5">
    <source>
        <dbReference type="SAM" id="MobiDB-lite"/>
    </source>
</evidence>